<reference evidence="2 3" key="1">
    <citation type="journal article" date="2021" name="BMC Biol.">
        <title>Horizontally acquired antibacterial genes associated with adaptive radiation of ladybird beetles.</title>
        <authorList>
            <person name="Li H.S."/>
            <person name="Tang X.F."/>
            <person name="Huang Y.H."/>
            <person name="Xu Z.Y."/>
            <person name="Chen M.L."/>
            <person name="Du X.Y."/>
            <person name="Qiu B.Y."/>
            <person name="Chen P.T."/>
            <person name="Zhang W."/>
            <person name="Slipinski A."/>
            <person name="Escalona H.E."/>
            <person name="Waterhouse R.M."/>
            <person name="Zwick A."/>
            <person name="Pang H."/>
        </authorList>
    </citation>
    <scope>NUCLEOTIDE SEQUENCE [LARGE SCALE GENOMIC DNA]</scope>
    <source>
        <strain evidence="2">SYSU2018</strain>
    </source>
</reference>
<protein>
    <submittedName>
        <fullName evidence="2">Uncharacterized protein</fullName>
    </submittedName>
</protein>
<name>A0ABD2NSH0_9CUCU</name>
<evidence type="ECO:0000313" key="3">
    <source>
        <dbReference type="Proteomes" id="UP001516400"/>
    </source>
</evidence>
<organism evidence="2 3">
    <name type="scientific">Cryptolaemus montrouzieri</name>
    <dbReference type="NCBI Taxonomy" id="559131"/>
    <lineage>
        <taxon>Eukaryota</taxon>
        <taxon>Metazoa</taxon>
        <taxon>Ecdysozoa</taxon>
        <taxon>Arthropoda</taxon>
        <taxon>Hexapoda</taxon>
        <taxon>Insecta</taxon>
        <taxon>Pterygota</taxon>
        <taxon>Neoptera</taxon>
        <taxon>Endopterygota</taxon>
        <taxon>Coleoptera</taxon>
        <taxon>Polyphaga</taxon>
        <taxon>Cucujiformia</taxon>
        <taxon>Coccinelloidea</taxon>
        <taxon>Coccinellidae</taxon>
        <taxon>Scymninae</taxon>
        <taxon>Scymnini</taxon>
        <taxon>Cryptolaemus</taxon>
    </lineage>
</organism>
<dbReference type="AlphaFoldDB" id="A0ABD2NSH0"/>
<dbReference type="EMBL" id="JABFTP020000144">
    <property type="protein sequence ID" value="KAL3281677.1"/>
    <property type="molecule type" value="Genomic_DNA"/>
</dbReference>
<evidence type="ECO:0000256" key="1">
    <source>
        <dbReference type="SAM" id="MobiDB-lite"/>
    </source>
</evidence>
<accession>A0ABD2NSH0</accession>
<keyword evidence="3" id="KW-1185">Reference proteome</keyword>
<feature type="compositionally biased region" description="Polar residues" evidence="1">
    <location>
        <begin position="154"/>
        <end position="164"/>
    </location>
</feature>
<sequence length="191" mass="20812">MTQVDSQGTLGGEVVVQPLRVPRSIMSITIFAVIPQVSQKQPVMPFLNANAALLEPAFQPVTYLHNQPPSYVLGPQTVPALNGAVHPDYINVLLGQPHVITAGQNLPPLLLRTMQPNLIPNSPPVNMEDNSSSNEKNEEISPTYDILESEQEQQDYSTEQVSSNDEPKTYDTLLKSGNSPYGSSPQQQLGP</sequence>
<feature type="compositionally biased region" description="Polar residues" evidence="1">
    <location>
        <begin position="175"/>
        <end position="191"/>
    </location>
</feature>
<feature type="region of interest" description="Disordered" evidence="1">
    <location>
        <begin position="114"/>
        <end position="191"/>
    </location>
</feature>
<comment type="caution">
    <text evidence="2">The sequence shown here is derived from an EMBL/GenBank/DDBJ whole genome shotgun (WGS) entry which is preliminary data.</text>
</comment>
<proteinExistence type="predicted"/>
<evidence type="ECO:0000313" key="2">
    <source>
        <dbReference type="EMBL" id="KAL3281677.1"/>
    </source>
</evidence>
<gene>
    <name evidence="2" type="ORF">HHI36_004883</name>
</gene>
<dbReference type="Proteomes" id="UP001516400">
    <property type="component" value="Unassembled WGS sequence"/>
</dbReference>